<reference evidence="1 2" key="1">
    <citation type="submission" date="2015-10" db="EMBL/GenBank/DDBJ databases">
        <title>Corynebacteirum lowii and Corynebacterium oculi species nova, derived from human clinical disease and and emended description of Corynebacterium mastiditis.</title>
        <authorList>
            <person name="Bernard K."/>
            <person name="Pacheco A.L."/>
            <person name="Mcdougall C."/>
            <person name="Burtx T."/>
            <person name="Weibe D."/>
            <person name="Tyler S."/>
            <person name="Olson A.B."/>
            <person name="Cnockaert M."/>
            <person name="Eguchi H."/>
            <person name="Kuwahara T."/>
            <person name="Nakayama-Imaohji H."/>
            <person name="Boudewijins M."/>
            <person name="Van Hoecke F."/>
            <person name="Bernier A.-M."/>
            <person name="Vandamme P."/>
        </authorList>
    </citation>
    <scope>NUCLEOTIDE SEQUENCE [LARGE SCALE GENOMIC DNA]</scope>
    <source>
        <strain evidence="1 2">NML 130210</strain>
    </source>
</reference>
<accession>A0A0Q0TZA2</accession>
<gene>
    <name evidence="1" type="ORF">Cocul_01409</name>
</gene>
<organism evidence="1 2">
    <name type="scientific">Corynebacterium oculi</name>
    <dbReference type="NCBI Taxonomy" id="1544416"/>
    <lineage>
        <taxon>Bacteria</taxon>
        <taxon>Bacillati</taxon>
        <taxon>Actinomycetota</taxon>
        <taxon>Actinomycetes</taxon>
        <taxon>Mycobacteriales</taxon>
        <taxon>Corynebacteriaceae</taxon>
        <taxon>Corynebacterium</taxon>
    </lineage>
</organism>
<name>A0A0Q0TZA2_9CORY</name>
<keyword evidence="2" id="KW-1185">Reference proteome</keyword>
<evidence type="ECO:0000313" key="1">
    <source>
        <dbReference type="EMBL" id="KQB84601.1"/>
    </source>
</evidence>
<dbReference type="AlphaFoldDB" id="A0A0Q0TZA2"/>
<dbReference type="Proteomes" id="UP000050517">
    <property type="component" value="Unassembled WGS sequence"/>
</dbReference>
<dbReference type="STRING" id="1544416.Cocul_01409"/>
<dbReference type="PATRIC" id="fig|1544416.3.peg.1413"/>
<evidence type="ECO:0000313" key="2">
    <source>
        <dbReference type="Proteomes" id="UP000050517"/>
    </source>
</evidence>
<protein>
    <submittedName>
        <fullName evidence="1">Uncharacterized protein</fullName>
    </submittedName>
</protein>
<dbReference type="EMBL" id="LKST01000002">
    <property type="protein sequence ID" value="KQB84601.1"/>
    <property type="molecule type" value="Genomic_DNA"/>
</dbReference>
<comment type="caution">
    <text evidence="1">The sequence shown here is derived from an EMBL/GenBank/DDBJ whole genome shotgun (WGS) entry which is preliminary data.</text>
</comment>
<proteinExistence type="predicted"/>
<sequence>MAARLQDSALALAGMKHTIGVLVAQVPQGWGESRGEEIMRGLCRASRLLGLIDAHLVAAASDLPALAVHAAHHSADLPSGFQLCQRGTCEEHGVLVDALFLLRLARVGSIVRV</sequence>